<comment type="caution">
    <text evidence="3">The sequence shown here is derived from an EMBL/GenBank/DDBJ whole genome shotgun (WGS) entry which is preliminary data.</text>
</comment>
<evidence type="ECO:0000313" key="3">
    <source>
        <dbReference type="EMBL" id="EKF72870.1"/>
    </source>
</evidence>
<dbReference type="OrthoDB" id="9799347at2"/>
<reference evidence="3 4" key="1">
    <citation type="journal article" date="2012" name="J. Bacteriol.">
        <title>Genome Sequence of the Alkane-Degrading Bacterium Alcanivorax hongdengensis Type Strain A-11-3.</title>
        <authorList>
            <person name="Lai Q."/>
            <person name="Shao Z."/>
        </authorList>
    </citation>
    <scope>NUCLEOTIDE SEQUENCE [LARGE SCALE GENOMIC DNA]</scope>
    <source>
        <strain evidence="3 4">A-11-3</strain>
    </source>
</reference>
<dbReference type="eggNOG" id="COG0526">
    <property type="taxonomic scope" value="Bacteria"/>
</dbReference>
<feature type="chain" id="PRO_5003948488" evidence="1">
    <location>
        <begin position="19"/>
        <end position="148"/>
    </location>
</feature>
<dbReference type="PANTHER" id="PTHR42852:SF18">
    <property type="entry name" value="CHROMOSOME UNDETERMINED SCAFFOLD_47, WHOLE GENOME SHOTGUN SEQUENCE"/>
    <property type="match status" value="1"/>
</dbReference>
<accession>L0WAX0</accession>
<sequence>MRLSLLLAVLMLPLAALADTQPFSPEQTGGAKVIYVDFWASWCGPCRRSFPWLNDMQKQYGDKGFTVIGVNLDPKRADADKFLDAYPASFPLVFDPDGEYAEQYHLKGMPSAVLIDANGKILARHVGFHEEKKSEYEQQIISLLEAQQ</sequence>
<evidence type="ECO:0000313" key="4">
    <source>
        <dbReference type="Proteomes" id="UP000010164"/>
    </source>
</evidence>
<dbReference type="CDD" id="cd02966">
    <property type="entry name" value="TlpA_like_family"/>
    <property type="match status" value="1"/>
</dbReference>
<evidence type="ECO:0000256" key="1">
    <source>
        <dbReference type="SAM" id="SignalP"/>
    </source>
</evidence>
<dbReference type="GO" id="GO:0016491">
    <property type="term" value="F:oxidoreductase activity"/>
    <property type="evidence" value="ECO:0007669"/>
    <property type="project" value="InterPro"/>
</dbReference>
<dbReference type="AlphaFoldDB" id="L0WAX0"/>
<proteinExistence type="predicted"/>
<dbReference type="PATRIC" id="fig|1177179.3.peg.3252"/>
<dbReference type="InterPro" id="IPR013740">
    <property type="entry name" value="Redoxin"/>
</dbReference>
<organism evidence="3 4">
    <name type="scientific">Alcanivorax hongdengensis A-11-3</name>
    <dbReference type="NCBI Taxonomy" id="1177179"/>
    <lineage>
        <taxon>Bacteria</taxon>
        <taxon>Pseudomonadati</taxon>
        <taxon>Pseudomonadota</taxon>
        <taxon>Gammaproteobacteria</taxon>
        <taxon>Oceanospirillales</taxon>
        <taxon>Alcanivoracaceae</taxon>
        <taxon>Alcanivorax</taxon>
    </lineage>
</organism>
<dbReference type="EMBL" id="AMRJ01000046">
    <property type="protein sequence ID" value="EKF72870.1"/>
    <property type="molecule type" value="Genomic_DNA"/>
</dbReference>
<dbReference type="RefSeq" id="WP_008930468.1">
    <property type="nucleotide sequence ID" value="NZ_AMRJ01000046.1"/>
</dbReference>
<dbReference type="PROSITE" id="PS51352">
    <property type="entry name" value="THIOREDOXIN_2"/>
    <property type="match status" value="1"/>
</dbReference>
<feature type="domain" description="Thioredoxin" evidence="2">
    <location>
        <begin position="3"/>
        <end position="148"/>
    </location>
</feature>
<keyword evidence="4" id="KW-1185">Reference proteome</keyword>
<gene>
    <name evidence="3" type="ORF">A11A3_16515</name>
</gene>
<evidence type="ECO:0000259" key="2">
    <source>
        <dbReference type="PROSITE" id="PS51352"/>
    </source>
</evidence>
<dbReference type="InterPro" id="IPR013766">
    <property type="entry name" value="Thioredoxin_domain"/>
</dbReference>
<dbReference type="Pfam" id="PF08534">
    <property type="entry name" value="Redoxin"/>
    <property type="match status" value="1"/>
</dbReference>
<feature type="signal peptide" evidence="1">
    <location>
        <begin position="1"/>
        <end position="18"/>
    </location>
</feature>
<dbReference type="STRING" id="1177179.A11A3_16515"/>
<dbReference type="InterPro" id="IPR036249">
    <property type="entry name" value="Thioredoxin-like_sf"/>
</dbReference>
<dbReference type="Gene3D" id="3.40.30.10">
    <property type="entry name" value="Glutaredoxin"/>
    <property type="match status" value="1"/>
</dbReference>
<dbReference type="InterPro" id="IPR050553">
    <property type="entry name" value="Thioredoxin_ResA/DsbE_sf"/>
</dbReference>
<name>L0WAX0_9GAMM</name>
<dbReference type="SUPFAM" id="SSF52833">
    <property type="entry name" value="Thioredoxin-like"/>
    <property type="match status" value="1"/>
</dbReference>
<protein>
    <submittedName>
        <fullName evidence="3">Thioredoxin</fullName>
    </submittedName>
</protein>
<dbReference type="Proteomes" id="UP000010164">
    <property type="component" value="Unassembled WGS sequence"/>
</dbReference>
<dbReference type="PANTHER" id="PTHR42852">
    <property type="entry name" value="THIOL:DISULFIDE INTERCHANGE PROTEIN DSBE"/>
    <property type="match status" value="1"/>
</dbReference>
<keyword evidence="1" id="KW-0732">Signal</keyword>